<keyword evidence="8" id="KW-1185">Reference proteome</keyword>
<dbReference type="PROSITE" id="PS00198">
    <property type="entry name" value="4FE4S_FER_1"/>
    <property type="match status" value="2"/>
</dbReference>
<sequence>MKVVIMYFSNTGSTLFMSKRIQTALESANHSVVLHDGFAILKQYTANGTSTHTPLLVQYHNDLRDADVVGLGCYVSKRTIPSGTAKLFTEKATPSALFANMKLYFSFASFGSFQVTPCEYLATYLFQRNEQAKYLGSIEFMDPENHIPLQAPRGSIDAVRDSELKKLEDFGVNLCERLNGESLPSMHQIVTETIHPADETPKAPLGPLQINPEKCVHCYRCVDQCPYNALHLPEPGSTVKLPVHHVDECYGCSRCFNLCPVRAIEFPSVKSEKREQYFWGKSHENLKVNPPPSKEEVLSRFRD</sequence>
<feature type="region of interest" description="Disordered" evidence="5">
    <location>
        <begin position="283"/>
        <end position="303"/>
    </location>
</feature>
<dbReference type="Proteomes" id="UP001281761">
    <property type="component" value="Unassembled WGS sequence"/>
</dbReference>
<evidence type="ECO:0000313" key="8">
    <source>
        <dbReference type="Proteomes" id="UP001281761"/>
    </source>
</evidence>
<keyword evidence="3" id="KW-0408">Iron</keyword>
<keyword evidence="2" id="KW-0479">Metal-binding</keyword>
<evidence type="ECO:0000256" key="4">
    <source>
        <dbReference type="ARBA" id="ARBA00023014"/>
    </source>
</evidence>
<dbReference type="EMBL" id="JARBJD010000019">
    <property type="protein sequence ID" value="KAK2960977.1"/>
    <property type="molecule type" value="Genomic_DNA"/>
</dbReference>
<dbReference type="Gene3D" id="3.30.70.20">
    <property type="match status" value="1"/>
</dbReference>
<dbReference type="SUPFAM" id="SSF52218">
    <property type="entry name" value="Flavoproteins"/>
    <property type="match status" value="1"/>
</dbReference>
<feature type="domain" description="4Fe-4S ferredoxin-type" evidence="6">
    <location>
        <begin position="206"/>
        <end position="235"/>
    </location>
</feature>
<dbReference type="InterPro" id="IPR017900">
    <property type="entry name" value="4Fe4S_Fe_S_CS"/>
</dbReference>
<dbReference type="PANTHER" id="PTHR24960:SF79">
    <property type="entry name" value="PHOTOSYSTEM I IRON-SULFUR CENTER"/>
    <property type="match status" value="1"/>
</dbReference>
<evidence type="ECO:0000256" key="5">
    <source>
        <dbReference type="SAM" id="MobiDB-lite"/>
    </source>
</evidence>
<dbReference type="InterPro" id="IPR050157">
    <property type="entry name" value="PSI_iron-sulfur_center"/>
</dbReference>
<dbReference type="InterPro" id="IPR029039">
    <property type="entry name" value="Flavoprotein-like_sf"/>
</dbReference>
<dbReference type="PROSITE" id="PS51379">
    <property type="entry name" value="4FE4S_FER_2"/>
    <property type="match status" value="2"/>
</dbReference>
<evidence type="ECO:0000256" key="2">
    <source>
        <dbReference type="ARBA" id="ARBA00022723"/>
    </source>
</evidence>
<dbReference type="Pfam" id="PF14697">
    <property type="entry name" value="Fer4_21"/>
    <property type="match status" value="1"/>
</dbReference>
<comment type="caution">
    <text evidence="7">The sequence shown here is derived from an EMBL/GenBank/DDBJ whole genome shotgun (WGS) entry which is preliminary data.</text>
</comment>
<dbReference type="SUPFAM" id="SSF54862">
    <property type="entry name" value="4Fe-4S ferredoxins"/>
    <property type="match status" value="1"/>
</dbReference>
<feature type="domain" description="4Fe-4S ferredoxin-type" evidence="6">
    <location>
        <begin position="240"/>
        <end position="269"/>
    </location>
</feature>
<keyword evidence="4" id="KW-0411">Iron-sulfur</keyword>
<feature type="compositionally biased region" description="Basic and acidic residues" evidence="5">
    <location>
        <begin position="293"/>
        <end position="303"/>
    </location>
</feature>
<keyword evidence="1" id="KW-0004">4Fe-4S</keyword>
<gene>
    <name evidence="7" type="ORF">BLNAU_4064</name>
</gene>
<dbReference type="InterPro" id="IPR017896">
    <property type="entry name" value="4Fe4S_Fe-S-bd"/>
</dbReference>
<evidence type="ECO:0000259" key="6">
    <source>
        <dbReference type="PROSITE" id="PS51379"/>
    </source>
</evidence>
<proteinExistence type="predicted"/>
<evidence type="ECO:0000256" key="1">
    <source>
        <dbReference type="ARBA" id="ARBA00022485"/>
    </source>
</evidence>
<organism evidence="7 8">
    <name type="scientific">Blattamonas nauphoetae</name>
    <dbReference type="NCBI Taxonomy" id="2049346"/>
    <lineage>
        <taxon>Eukaryota</taxon>
        <taxon>Metamonada</taxon>
        <taxon>Preaxostyla</taxon>
        <taxon>Oxymonadida</taxon>
        <taxon>Blattamonas</taxon>
    </lineage>
</organism>
<protein>
    <recommendedName>
        <fullName evidence="6">4Fe-4S ferredoxin-type domain-containing protein</fullName>
    </recommendedName>
</protein>
<evidence type="ECO:0000256" key="3">
    <source>
        <dbReference type="ARBA" id="ARBA00023004"/>
    </source>
</evidence>
<evidence type="ECO:0000313" key="7">
    <source>
        <dbReference type="EMBL" id="KAK2960977.1"/>
    </source>
</evidence>
<dbReference type="PANTHER" id="PTHR24960">
    <property type="entry name" value="PHOTOSYSTEM I IRON-SULFUR CENTER-RELATED"/>
    <property type="match status" value="1"/>
</dbReference>
<accession>A0ABQ9YB25</accession>
<dbReference type="Gene3D" id="3.40.50.360">
    <property type="match status" value="1"/>
</dbReference>
<name>A0ABQ9YB25_9EUKA</name>
<reference evidence="7 8" key="1">
    <citation type="journal article" date="2022" name="bioRxiv">
        <title>Genomics of Preaxostyla Flagellates Illuminates Evolutionary Transitions and the Path Towards Mitochondrial Loss.</title>
        <authorList>
            <person name="Novak L.V.F."/>
            <person name="Treitli S.C."/>
            <person name="Pyrih J."/>
            <person name="Halakuc P."/>
            <person name="Pipaliya S.V."/>
            <person name="Vacek V."/>
            <person name="Brzon O."/>
            <person name="Soukal P."/>
            <person name="Eme L."/>
            <person name="Dacks J.B."/>
            <person name="Karnkowska A."/>
            <person name="Elias M."/>
            <person name="Hampl V."/>
        </authorList>
    </citation>
    <scope>NUCLEOTIDE SEQUENCE [LARGE SCALE GENOMIC DNA]</scope>
    <source>
        <strain evidence="7">NAU3</strain>
        <tissue evidence="7">Gut</tissue>
    </source>
</reference>